<reference evidence="1 2" key="1">
    <citation type="journal article" date="2012" name="Genome Biol.">
        <title>Genome and low-iron response of an oceanic diatom adapted to chronic iron limitation.</title>
        <authorList>
            <person name="Lommer M."/>
            <person name="Specht M."/>
            <person name="Roy A.S."/>
            <person name="Kraemer L."/>
            <person name="Andreson R."/>
            <person name="Gutowska M.A."/>
            <person name="Wolf J."/>
            <person name="Bergner S.V."/>
            <person name="Schilhabel M.B."/>
            <person name="Klostermeier U.C."/>
            <person name="Beiko R.G."/>
            <person name="Rosenstiel P."/>
            <person name="Hippler M."/>
            <person name="Laroche J."/>
        </authorList>
    </citation>
    <scope>NUCLEOTIDE SEQUENCE [LARGE SCALE GENOMIC DNA]</scope>
    <source>
        <strain evidence="1 2">CCMP1005</strain>
    </source>
</reference>
<dbReference type="EMBL" id="AGNL01003754">
    <property type="protein sequence ID" value="EJK74357.1"/>
    <property type="molecule type" value="Genomic_DNA"/>
</dbReference>
<keyword evidence="2" id="KW-1185">Reference proteome</keyword>
<comment type="caution">
    <text evidence="1">The sequence shown here is derived from an EMBL/GenBank/DDBJ whole genome shotgun (WGS) entry which is preliminary data.</text>
</comment>
<proteinExistence type="predicted"/>
<evidence type="ECO:0000313" key="2">
    <source>
        <dbReference type="Proteomes" id="UP000266841"/>
    </source>
</evidence>
<protein>
    <submittedName>
        <fullName evidence="1">Uncharacterized protein</fullName>
    </submittedName>
</protein>
<organism evidence="1 2">
    <name type="scientific">Thalassiosira oceanica</name>
    <name type="common">Marine diatom</name>
    <dbReference type="NCBI Taxonomy" id="159749"/>
    <lineage>
        <taxon>Eukaryota</taxon>
        <taxon>Sar</taxon>
        <taxon>Stramenopiles</taxon>
        <taxon>Ochrophyta</taxon>
        <taxon>Bacillariophyta</taxon>
        <taxon>Coscinodiscophyceae</taxon>
        <taxon>Thalassiosirophycidae</taxon>
        <taxon>Thalassiosirales</taxon>
        <taxon>Thalassiosiraceae</taxon>
        <taxon>Thalassiosira</taxon>
    </lineage>
</organism>
<evidence type="ECO:0000313" key="1">
    <source>
        <dbReference type="EMBL" id="EJK74357.1"/>
    </source>
</evidence>
<dbReference type="AlphaFoldDB" id="K0TPC5"/>
<name>K0TPC5_THAOC</name>
<gene>
    <name evidence="1" type="ORF">THAOC_03971</name>
</gene>
<accession>K0TPC5</accession>
<dbReference type="Proteomes" id="UP000266841">
    <property type="component" value="Unassembled WGS sequence"/>
</dbReference>
<sequence length="53" mass="5936">RSTEQSSSSRVPLKTLLEVSEVREEVEQQRIKMTRSLLGMGCVRWGVEDVGAS</sequence>
<feature type="non-terminal residue" evidence="1">
    <location>
        <position position="1"/>
    </location>
</feature>